<proteinExistence type="predicted"/>
<protein>
    <recommendedName>
        <fullName evidence="1">DUF403 domain-containing protein</fullName>
    </recommendedName>
</protein>
<dbReference type="Pfam" id="PF04168">
    <property type="entry name" value="Alpha-E"/>
    <property type="match status" value="1"/>
</dbReference>
<organism evidence="2">
    <name type="scientific">mine drainage metagenome</name>
    <dbReference type="NCBI Taxonomy" id="410659"/>
    <lineage>
        <taxon>unclassified sequences</taxon>
        <taxon>metagenomes</taxon>
        <taxon>ecological metagenomes</taxon>
    </lineage>
</organism>
<accession>A0A3P3ZSA1</accession>
<name>A0A3P3ZSA1_9ZZZZ</name>
<evidence type="ECO:0000259" key="1">
    <source>
        <dbReference type="Pfam" id="PF04168"/>
    </source>
</evidence>
<evidence type="ECO:0000313" key="2">
    <source>
        <dbReference type="EMBL" id="VAY89753.1"/>
    </source>
</evidence>
<sequence length="53" mass="6498">MINRCNQLYARMHTETIDRVFEYGLHEYLSEFLEQIYNLGDLINTTYFWSTDE</sequence>
<dbReference type="InterPro" id="IPR007296">
    <property type="entry name" value="DUF403"/>
</dbReference>
<reference evidence="2" key="1">
    <citation type="submission" date="2018-10" db="EMBL/GenBank/DDBJ databases">
        <authorList>
            <person name="Plewniak F."/>
        </authorList>
    </citation>
    <scope>NUCLEOTIDE SEQUENCE</scope>
</reference>
<feature type="domain" description="DUF403" evidence="1">
    <location>
        <begin position="5"/>
        <end position="48"/>
    </location>
</feature>
<gene>
    <name evidence="2" type="ORF">CARN8_990001</name>
</gene>
<dbReference type="EMBL" id="UOYP01000725">
    <property type="protein sequence ID" value="VAY89753.1"/>
    <property type="molecule type" value="Genomic_DNA"/>
</dbReference>
<dbReference type="AlphaFoldDB" id="A0A3P3ZSA1"/>